<accession>A0A0A3I5T6</accession>
<dbReference type="OrthoDB" id="149756at2"/>
<dbReference type="InterPro" id="IPR036388">
    <property type="entry name" value="WH-like_DNA-bd_sf"/>
</dbReference>
<evidence type="ECO:0000256" key="2">
    <source>
        <dbReference type="ARBA" id="ARBA00023125"/>
    </source>
</evidence>
<feature type="domain" description="HTH gntR-type" evidence="4">
    <location>
        <begin position="8"/>
        <end position="74"/>
    </location>
</feature>
<dbReference type="InterPro" id="IPR011663">
    <property type="entry name" value="UTRA"/>
</dbReference>
<dbReference type="PROSITE" id="PS50949">
    <property type="entry name" value="HTH_GNTR"/>
    <property type="match status" value="1"/>
</dbReference>
<name>A0A0A3I5T6_9BACL</name>
<evidence type="ECO:0000256" key="3">
    <source>
        <dbReference type="ARBA" id="ARBA00023163"/>
    </source>
</evidence>
<evidence type="ECO:0000313" key="5">
    <source>
        <dbReference type="EMBL" id="KGR78063.1"/>
    </source>
</evidence>
<dbReference type="SMART" id="SM00866">
    <property type="entry name" value="UTRA"/>
    <property type="match status" value="1"/>
</dbReference>
<comment type="caution">
    <text evidence="5">The sequence shown here is derived from an EMBL/GenBank/DDBJ whole genome shotgun (WGS) entry which is preliminary data.</text>
</comment>
<sequence>MINPSSPIPLHIQLRKIIEKKIQQGHFKEKIPSERELMEEYDVSRSTVREAISQLVIDGIVEKIHGKGTFISKKPIHFWYGNLMSTTDIIKSMGMKPSTKLIENRSIMVSGELKDAIGIVEAYLIKRIRYADGVPLAIETQYYPIEIGEQLAKLDINEGTIYDLLENVLNIELHDSEEIVTSNVPTPEDANLLNLENGQSTLQLERFVYDVDGNIVEYCISDYNPNMYSLHFRSKRIRK</sequence>
<dbReference type="Pfam" id="PF00392">
    <property type="entry name" value="GntR"/>
    <property type="match status" value="1"/>
</dbReference>
<dbReference type="InterPro" id="IPR036390">
    <property type="entry name" value="WH_DNA-bd_sf"/>
</dbReference>
<organism evidence="5 6">
    <name type="scientific">Ureibacillus manganicus DSM 26584</name>
    <dbReference type="NCBI Taxonomy" id="1384049"/>
    <lineage>
        <taxon>Bacteria</taxon>
        <taxon>Bacillati</taxon>
        <taxon>Bacillota</taxon>
        <taxon>Bacilli</taxon>
        <taxon>Bacillales</taxon>
        <taxon>Caryophanaceae</taxon>
        <taxon>Ureibacillus</taxon>
    </lineage>
</organism>
<dbReference type="InterPro" id="IPR000524">
    <property type="entry name" value="Tscrpt_reg_HTH_GntR"/>
</dbReference>
<keyword evidence="2" id="KW-0238">DNA-binding</keyword>
<dbReference type="InterPro" id="IPR028978">
    <property type="entry name" value="Chorismate_lyase_/UTRA_dom_sf"/>
</dbReference>
<dbReference type="GO" id="GO:0003700">
    <property type="term" value="F:DNA-binding transcription factor activity"/>
    <property type="evidence" value="ECO:0007669"/>
    <property type="project" value="InterPro"/>
</dbReference>
<dbReference type="GO" id="GO:0045892">
    <property type="term" value="P:negative regulation of DNA-templated transcription"/>
    <property type="evidence" value="ECO:0007669"/>
    <property type="project" value="TreeGrafter"/>
</dbReference>
<dbReference type="CDD" id="cd07377">
    <property type="entry name" value="WHTH_GntR"/>
    <property type="match status" value="1"/>
</dbReference>
<keyword evidence="6" id="KW-1185">Reference proteome</keyword>
<dbReference type="InterPro" id="IPR050679">
    <property type="entry name" value="Bact_HTH_transcr_reg"/>
</dbReference>
<protein>
    <submittedName>
        <fullName evidence="5">GntR family transcriptional regulator</fullName>
    </submittedName>
</protein>
<evidence type="ECO:0000259" key="4">
    <source>
        <dbReference type="PROSITE" id="PS50949"/>
    </source>
</evidence>
<evidence type="ECO:0000313" key="6">
    <source>
        <dbReference type="Proteomes" id="UP000030416"/>
    </source>
</evidence>
<dbReference type="PANTHER" id="PTHR44846">
    <property type="entry name" value="MANNOSYL-D-GLYCERATE TRANSPORT/METABOLISM SYSTEM REPRESSOR MNGR-RELATED"/>
    <property type="match status" value="1"/>
</dbReference>
<dbReference type="PANTHER" id="PTHR44846:SF17">
    <property type="entry name" value="GNTR-FAMILY TRANSCRIPTIONAL REGULATOR"/>
    <property type="match status" value="1"/>
</dbReference>
<dbReference type="RefSeq" id="WP_036187316.1">
    <property type="nucleotide sequence ID" value="NZ_AVDA01000014.1"/>
</dbReference>
<dbReference type="EMBL" id="JPVN01000014">
    <property type="protein sequence ID" value="KGR78063.1"/>
    <property type="molecule type" value="Genomic_DNA"/>
</dbReference>
<dbReference type="Gene3D" id="1.10.10.10">
    <property type="entry name" value="Winged helix-like DNA-binding domain superfamily/Winged helix DNA-binding domain"/>
    <property type="match status" value="1"/>
</dbReference>
<dbReference type="PRINTS" id="PR00035">
    <property type="entry name" value="HTHGNTR"/>
</dbReference>
<dbReference type="STRING" id="1384049.CD29_12990"/>
<evidence type="ECO:0000256" key="1">
    <source>
        <dbReference type="ARBA" id="ARBA00023015"/>
    </source>
</evidence>
<dbReference type="Gene3D" id="3.40.1410.10">
    <property type="entry name" value="Chorismate lyase-like"/>
    <property type="match status" value="1"/>
</dbReference>
<gene>
    <name evidence="5" type="ORF">CD29_12990</name>
</gene>
<keyword evidence="1" id="KW-0805">Transcription regulation</keyword>
<dbReference type="eggNOG" id="COG2188">
    <property type="taxonomic scope" value="Bacteria"/>
</dbReference>
<dbReference type="AlphaFoldDB" id="A0A0A3I5T6"/>
<reference evidence="5 6" key="1">
    <citation type="submission" date="2014-02" db="EMBL/GenBank/DDBJ databases">
        <title>Draft genome sequence of Lysinibacillus manganicus DSM 26584T.</title>
        <authorList>
            <person name="Zhang F."/>
            <person name="Wang G."/>
            <person name="Zhang L."/>
        </authorList>
    </citation>
    <scope>NUCLEOTIDE SEQUENCE [LARGE SCALE GENOMIC DNA]</scope>
    <source>
        <strain evidence="5 6">DSM 26584</strain>
    </source>
</reference>
<dbReference type="SMART" id="SM00345">
    <property type="entry name" value="HTH_GNTR"/>
    <property type="match status" value="1"/>
</dbReference>
<dbReference type="SUPFAM" id="SSF64288">
    <property type="entry name" value="Chorismate lyase-like"/>
    <property type="match status" value="1"/>
</dbReference>
<dbReference type="Proteomes" id="UP000030416">
    <property type="component" value="Unassembled WGS sequence"/>
</dbReference>
<proteinExistence type="predicted"/>
<dbReference type="Pfam" id="PF07702">
    <property type="entry name" value="UTRA"/>
    <property type="match status" value="1"/>
</dbReference>
<keyword evidence="3" id="KW-0804">Transcription</keyword>
<dbReference type="SUPFAM" id="SSF46785">
    <property type="entry name" value="Winged helix' DNA-binding domain"/>
    <property type="match status" value="1"/>
</dbReference>
<dbReference type="GO" id="GO:0003677">
    <property type="term" value="F:DNA binding"/>
    <property type="evidence" value="ECO:0007669"/>
    <property type="project" value="UniProtKB-KW"/>
</dbReference>